<evidence type="ECO:0000313" key="2">
    <source>
        <dbReference type="EMBL" id="MDP7739283.1"/>
    </source>
</evidence>
<evidence type="ECO:0000313" key="3">
    <source>
        <dbReference type="Proteomes" id="UP001229081"/>
    </source>
</evidence>
<name>A0AAJ1SJ99_9MYCO</name>
<dbReference type="InterPro" id="IPR001387">
    <property type="entry name" value="Cro/C1-type_HTH"/>
</dbReference>
<dbReference type="EMBL" id="JAUFSA010000004">
    <property type="protein sequence ID" value="MDP7739283.1"/>
    <property type="molecule type" value="Genomic_DNA"/>
</dbReference>
<dbReference type="CDD" id="cd00093">
    <property type="entry name" value="HTH_XRE"/>
    <property type="match status" value="1"/>
</dbReference>
<accession>A0AAJ1SJ99</accession>
<dbReference type="GO" id="GO:0003677">
    <property type="term" value="F:DNA binding"/>
    <property type="evidence" value="ECO:0007669"/>
    <property type="project" value="InterPro"/>
</dbReference>
<dbReference type="PROSITE" id="PS50943">
    <property type="entry name" value="HTH_CROC1"/>
    <property type="match status" value="1"/>
</dbReference>
<comment type="caution">
    <text evidence="2">The sequence shown here is derived from an EMBL/GenBank/DDBJ whole genome shotgun (WGS) entry which is preliminary data.</text>
</comment>
<proteinExistence type="predicted"/>
<dbReference type="AlphaFoldDB" id="A0AAJ1SJ99"/>
<feature type="domain" description="HTH cro/C1-type" evidence="1">
    <location>
        <begin position="16"/>
        <end position="61"/>
    </location>
</feature>
<dbReference type="InterPro" id="IPR010982">
    <property type="entry name" value="Lambda_DNA-bd_dom_sf"/>
</dbReference>
<protein>
    <submittedName>
        <fullName evidence="2">Helix-turn-helix transcriptional regulator</fullName>
    </submittedName>
</protein>
<gene>
    <name evidence="2" type="ORF">QXL92_31610</name>
</gene>
<dbReference type="Gene3D" id="1.10.260.40">
    <property type="entry name" value="lambda repressor-like DNA-binding domains"/>
    <property type="match status" value="1"/>
</dbReference>
<evidence type="ECO:0000259" key="1">
    <source>
        <dbReference type="PROSITE" id="PS50943"/>
    </source>
</evidence>
<dbReference type="SUPFAM" id="SSF47413">
    <property type="entry name" value="lambda repressor-like DNA-binding domains"/>
    <property type="match status" value="1"/>
</dbReference>
<dbReference type="Proteomes" id="UP001229081">
    <property type="component" value="Unassembled WGS sequence"/>
</dbReference>
<sequence>MRKPSEPMMSNATAAAAIAEQTGVSISATYLWQLRTGAKTNPTVQHLRAIAEFFGVSAYYLIEPGEHPGIDAQLNWIQALRDNGVRGLAMRAQGLTTQSINSLAAMADQIRQLEQLPPVVDDSGESSGRDHL</sequence>
<reference evidence="2" key="1">
    <citation type="submission" date="2023-06" db="EMBL/GenBank/DDBJ databases">
        <title>Identification of two novel mycobacterium reveal diversities and complexities of Mycobacterium gordonae clade.</title>
        <authorList>
            <person name="Matsumoto Y."/>
            <person name="Nakamura S."/>
            <person name="Motooka D."/>
            <person name="Fukushima K."/>
        </authorList>
    </citation>
    <scope>NUCLEOTIDE SEQUENCE</scope>
    <source>
        <strain evidence="2">TY812</strain>
    </source>
</reference>
<organism evidence="2 3">
    <name type="scientific">Mycobacterium paragordonae</name>
    <dbReference type="NCBI Taxonomy" id="1389713"/>
    <lineage>
        <taxon>Bacteria</taxon>
        <taxon>Bacillati</taxon>
        <taxon>Actinomycetota</taxon>
        <taxon>Actinomycetes</taxon>
        <taxon>Mycobacteriales</taxon>
        <taxon>Mycobacteriaceae</taxon>
        <taxon>Mycobacterium</taxon>
    </lineage>
</organism>